<evidence type="ECO:0000313" key="3">
    <source>
        <dbReference type="EMBL" id="CAB4803591.1"/>
    </source>
</evidence>
<dbReference type="NCBIfam" id="TIGR00350">
    <property type="entry name" value="lytR_cpsA_psr"/>
    <property type="match status" value="1"/>
</dbReference>
<dbReference type="InterPro" id="IPR004474">
    <property type="entry name" value="LytR_CpsA_psr"/>
</dbReference>
<name>A0A6J6PHB4_9ZZZZ</name>
<proteinExistence type="predicted"/>
<dbReference type="Gene3D" id="3.40.630.190">
    <property type="entry name" value="LCP protein"/>
    <property type="match status" value="1"/>
</dbReference>
<dbReference type="InterPro" id="IPR050922">
    <property type="entry name" value="LytR/CpsA/Psr_CW_biosynth"/>
</dbReference>
<dbReference type="PANTHER" id="PTHR33392:SF6">
    <property type="entry name" value="POLYISOPRENYL-TEICHOIC ACID--PEPTIDOGLYCAN TEICHOIC ACID TRANSFERASE TAGU"/>
    <property type="match status" value="1"/>
</dbReference>
<feature type="domain" description="Cell envelope-related transcriptional attenuator" evidence="1">
    <location>
        <begin position="78"/>
        <end position="231"/>
    </location>
</feature>
<accession>A0A6J6PHB4</accession>
<reference evidence="2" key="1">
    <citation type="submission" date="2020-05" db="EMBL/GenBank/DDBJ databases">
        <authorList>
            <person name="Chiriac C."/>
            <person name="Salcher M."/>
            <person name="Ghai R."/>
            <person name="Kavagutti S V."/>
        </authorList>
    </citation>
    <scope>NUCLEOTIDE SEQUENCE</scope>
</reference>
<dbReference type="AlphaFoldDB" id="A0A6J6PHB4"/>
<protein>
    <submittedName>
        <fullName evidence="2">Unannotated protein</fullName>
    </submittedName>
</protein>
<organism evidence="2">
    <name type="scientific">freshwater metagenome</name>
    <dbReference type="NCBI Taxonomy" id="449393"/>
    <lineage>
        <taxon>unclassified sequences</taxon>
        <taxon>metagenomes</taxon>
        <taxon>ecological metagenomes</taxon>
    </lineage>
</organism>
<dbReference type="EMBL" id="CAEZXM010000202">
    <property type="protein sequence ID" value="CAB4698037.1"/>
    <property type="molecule type" value="Genomic_DNA"/>
</dbReference>
<dbReference type="PANTHER" id="PTHR33392">
    <property type="entry name" value="POLYISOPRENYL-TEICHOIC ACID--PEPTIDOGLYCAN TEICHOIC ACID TRANSFERASE TAGU"/>
    <property type="match status" value="1"/>
</dbReference>
<dbReference type="EMBL" id="CAFAAI010000200">
    <property type="protein sequence ID" value="CAB4803591.1"/>
    <property type="molecule type" value="Genomic_DNA"/>
</dbReference>
<gene>
    <name evidence="2" type="ORF">UFOPK2366_01116</name>
    <name evidence="3" type="ORF">UFOPK2992_01154</name>
</gene>
<sequence>MLFTIAFVAILTTVGVISAANQQVEGIERIPALKPALSSSSANVENFLLVGSDSREGADPTAPDYGGIGPATGVGGHRSDTIMVLRRDRNGGPAALLSIPRDLWVTNAVSGQQGRINSAYQDGPATLIQTVQLSLGIPIHHYVEIDFQGFKTLVDSIGGVQVCFATPARDEHTGLNITAPGCYVLDGIQSLAYARSRYYETLENGQWVRDGTSDLGRTKRQQLFVNTALQAAIASIKGNPFRTGELLAAGAGVVRLDDGLDVLGAAGTLRGVVGGGLQPYSLPVVPRTVDGNAVLFLGDTANVVLDYFKGVAGSPPPAG</sequence>
<evidence type="ECO:0000313" key="2">
    <source>
        <dbReference type="EMBL" id="CAB4698037.1"/>
    </source>
</evidence>
<dbReference type="Pfam" id="PF03816">
    <property type="entry name" value="LytR_cpsA_psr"/>
    <property type="match status" value="1"/>
</dbReference>
<evidence type="ECO:0000259" key="1">
    <source>
        <dbReference type="Pfam" id="PF03816"/>
    </source>
</evidence>